<keyword evidence="1" id="KW-0732">Signal</keyword>
<feature type="chain" id="PRO_5034542103" description="DUF7888 domain-containing protein" evidence="1">
    <location>
        <begin position="20"/>
        <end position="178"/>
    </location>
</feature>
<dbReference type="OMA" id="NWAYLVG"/>
<gene>
    <name evidence="3" type="ORF">GGP41_003306</name>
</gene>
<feature type="domain" description="DUF7888" evidence="2">
    <location>
        <begin position="51"/>
        <end position="168"/>
    </location>
</feature>
<comment type="caution">
    <text evidence="3">The sequence shown here is derived from an EMBL/GenBank/DDBJ whole genome shotgun (WGS) entry which is preliminary data.</text>
</comment>
<evidence type="ECO:0000256" key="1">
    <source>
        <dbReference type="SAM" id="SignalP"/>
    </source>
</evidence>
<evidence type="ECO:0000313" key="3">
    <source>
        <dbReference type="EMBL" id="KAF5847017.1"/>
    </source>
</evidence>
<dbReference type="AlphaFoldDB" id="A0A8H5ZD01"/>
<proteinExistence type="predicted"/>
<dbReference type="Proteomes" id="UP000624244">
    <property type="component" value="Unassembled WGS sequence"/>
</dbReference>
<reference evidence="3" key="1">
    <citation type="submission" date="2019-11" db="EMBL/GenBank/DDBJ databases">
        <title>Bipolaris sorokiniana Genome sequencing.</title>
        <authorList>
            <person name="Wang H."/>
        </authorList>
    </citation>
    <scope>NUCLEOTIDE SEQUENCE</scope>
</reference>
<feature type="signal peptide" evidence="1">
    <location>
        <begin position="1"/>
        <end position="19"/>
    </location>
</feature>
<dbReference type="InterPro" id="IPR057210">
    <property type="entry name" value="DUF7888"/>
</dbReference>
<protein>
    <recommendedName>
        <fullName evidence="2">DUF7888 domain-containing protein</fullName>
    </recommendedName>
</protein>
<evidence type="ECO:0000259" key="2">
    <source>
        <dbReference type="Pfam" id="PF25411"/>
    </source>
</evidence>
<sequence length="178" mass="19178">MVQIASFFTLLAMGSSVFATPMVNIDTISVEQGLALRATNDLPNVARSPAAGAAAAAIAPVVIDIATRVVKMIDSIRDDVERRKQFTQRVASDVHARYPGFNIVVCNVGYKLEGPGYQNVVSTKYHAAVGADVTYDVVLFSSPKTFTRQGDGGFQNWAYLVGKQCRTDGGFIDCPRRG</sequence>
<evidence type="ECO:0000313" key="4">
    <source>
        <dbReference type="Proteomes" id="UP000624244"/>
    </source>
</evidence>
<accession>A0A8H5ZD01</accession>
<dbReference type="Pfam" id="PF25411">
    <property type="entry name" value="DUF7888"/>
    <property type="match status" value="1"/>
</dbReference>
<organism evidence="3 4">
    <name type="scientific">Cochliobolus sativus</name>
    <name type="common">Common root rot and spot blotch fungus</name>
    <name type="synonym">Bipolaris sorokiniana</name>
    <dbReference type="NCBI Taxonomy" id="45130"/>
    <lineage>
        <taxon>Eukaryota</taxon>
        <taxon>Fungi</taxon>
        <taxon>Dikarya</taxon>
        <taxon>Ascomycota</taxon>
        <taxon>Pezizomycotina</taxon>
        <taxon>Dothideomycetes</taxon>
        <taxon>Pleosporomycetidae</taxon>
        <taxon>Pleosporales</taxon>
        <taxon>Pleosporineae</taxon>
        <taxon>Pleosporaceae</taxon>
        <taxon>Bipolaris</taxon>
    </lineage>
</organism>
<name>A0A8H5ZD01_COCSA</name>
<dbReference type="EMBL" id="WNKQ01000014">
    <property type="protein sequence ID" value="KAF5847017.1"/>
    <property type="molecule type" value="Genomic_DNA"/>
</dbReference>